<feature type="region of interest" description="Disordered" evidence="1">
    <location>
        <begin position="63"/>
        <end position="90"/>
    </location>
</feature>
<organism evidence="2">
    <name type="scientific">Culex pipiens</name>
    <name type="common">House mosquito</name>
    <dbReference type="NCBI Taxonomy" id="7175"/>
    <lineage>
        <taxon>Eukaryota</taxon>
        <taxon>Metazoa</taxon>
        <taxon>Ecdysozoa</taxon>
        <taxon>Arthropoda</taxon>
        <taxon>Hexapoda</taxon>
        <taxon>Insecta</taxon>
        <taxon>Pterygota</taxon>
        <taxon>Neoptera</taxon>
        <taxon>Endopterygota</taxon>
        <taxon>Diptera</taxon>
        <taxon>Nematocera</taxon>
        <taxon>Culicoidea</taxon>
        <taxon>Culicidae</taxon>
        <taxon>Culicinae</taxon>
        <taxon>Culicini</taxon>
        <taxon>Culex</taxon>
        <taxon>Culex</taxon>
    </lineage>
</organism>
<name>A0A8D8EYG7_CULPI</name>
<accession>A0A8D8EYG7</accession>
<protein>
    <submittedName>
        <fullName evidence="2">(northern house mosquito) hypothetical protein</fullName>
    </submittedName>
</protein>
<dbReference type="EMBL" id="HBUE01017266">
    <property type="protein sequence ID" value="CAG6450915.1"/>
    <property type="molecule type" value="Transcribed_RNA"/>
</dbReference>
<feature type="compositionally biased region" description="Low complexity" evidence="1">
    <location>
        <begin position="70"/>
        <end position="83"/>
    </location>
</feature>
<dbReference type="AlphaFoldDB" id="A0A8D8EYG7"/>
<evidence type="ECO:0000256" key="1">
    <source>
        <dbReference type="SAM" id="MobiDB-lite"/>
    </source>
</evidence>
<reference evidence="2" key="1">
    <citation type="submission" date="2021-05" db="EMBL/GenBank/DDBJ databases">
        <authorList>
            <person name="Alioto T."/>
            <person name="Alioto T."/>
            <person name="Gomez Garrido J."/>
        </authorList>
    </citation>
    <scope>NUCLEOTIDE SEQUENCE</scope>
</reference>
<evidence type="ECO:0000313" key="2">
    <source>
        <dbReference type="EMBL" id="CAG6450915.1"/>
    </source>
</evidence>
<proteinExistence type="predicted"/>
<sequence>MRRPRRGVAACCWKRVVRTRSGLHSEVHLRSHTASSWASGWTLATIFRVCTMRKRTRSRFSWRFNRRGRTPPSAASSRTTSPSWKRGLDGTKRLSGIFSGKRPARWMERVQRWSSESGRNKSNCAINVEITELFTLTRSTRQDCSSHFSLSGLNKENLFRIFASVQCAITHQERR</sequence>